<comment type="caution">
    <text evidence="1">The sequence shown here is derived from an EMBL/GenBank/DDBJ whole genome shotgun (WGS) entry which is preliminary data.</text>
</comment>
<dbReference type="EMBL" id="JAGIOD010000001">
    <property type="protein sequence ID" value="MBP2381697.1"/>
    <property type="molecule type" value="Genomic_DNA"/>
</dbReference>
<dbReference type="RefSeq" id="WP_245354060.1">
    <property type="nucleotide sequence ID" value="NZ_BAAAJW010000002.1"/>
</dbReference>
<organism evidence="1 2">
    <name type="scientific">Brachybacterium sacelli</name>
    <dbReference type="NCBI Taxonomy" id="173364"/>
    <lineage>
        <taxon>Bacteria</taxon>
        <taxon>Bacillati</taxon>
        <taxon>Actinomycetota</taxon>
        <taxon>Actinomycetes</taxon>
        <taxon>Micrococcales</taxon>
        <taxon>Dermabacteraceae</taxon>
        <taxon>Brachybacterium</taxon>
    </lineage>
</organism>
<keyword evidence="2" id="KW-1185">Reference proteome</keyword>
<name>A0ABS4WZQ3_9MICO</name>
<dbReference type="Proteomes" id="UP001519290">
    <property type="component" value="Unassembled WGS sequence"/>
</dbReference>
<accession>A0ABS4WZQ3</accession>
<sequence length="75" mass="8173">MSDDITDAHPEVIRCPGGPMLLRGEHVVQDEEGNEHRTWRAVSAVCMCGGSAIKPVVRRHPQGDAEEARLPLSSN</sequence>
<evidence type="ECO:0000313" key="2">
    <source>
        <dbReference type="Proteomes" id="UP001519290"/>
    </source>
</evidence>
<gene>
    <name evidence="1" type="ORF">JOF43_001654</name>
</gene>
<reference evidence="1 2" key="1">
    <citation type="submission" date="2021-03" db="EMBL/GenBank/DDBJ databases">
        <title>Sequencing the genomes of 1000 actinobacteria strains.</title>
        <authorList>
            <person name="Klenk H.-P."/>
        </authorList>
    </citation>
    <scope>NUCLEOTIDE SEQUENCE [LARGE SCALE GENOMIC DNA]</scope>
    <source>
        <strain evidence="1 2">DSM 14566</strain>
    </source>
</reference>
<protein>
    <submittedName>
        <fullName evidence="1">Uncharacterized protein</fullName>
    </submittedName>
</protein>
<proteinExistence type="predicted"/>
<evidence type="ECO:0000313" key="1">
    <source>
        <dbReference type="EMBL" id="MBP2381697.1"/>
    </source>
</evidence>